<dbReference type="EC" id="2.7.1.95" evidence="2"/>
<comment type="catalytic activity">
    <reaction evidence="9">
        <text>kanamycin A + ATP = kanamycin 3'-phosphate + ADP + H(+)</text>
        <dbReference type="Rhea" id="RHEA:24256"/>
        <dbReference type="ChEBI" id="CHEBI:15378"/>
        <dbReference type="ChEBI" id="CHEBI:30616"/>
        <dbReference type="ChEBI" id="CHEBI:57909"/>
        <dbReference type="ChEBI" id="CHEBI:58214"/>
        <dbReference type="ChEBI" id="CHEBI:456216"/>
        <dbReference type="EC" id="2.7.1.95"/>
    </reaction>
</comment>
<keyword evidence="11" id="KW-0460">Magnesium</keyword>
<dbReference type="Proteomes" id="UP000051757">
    <property type="component" value="Unassembled WGS sequence"/>
</dbReference>
<keyword evidence="7" id="KW-0067">ATP-binding</keyword>
<evidence type="ECO:0000256" key="9">
    <source>
        <dbReference type="ARBA" id="ARBA00048925"/>
    </source>
</evidence>
<comment type="caution">
    <text evidence="13">The sequence shown here is derived from an EMBL/GenBank/DDBJ whole genome shotgun (WGS) entry which is preliminary data.</text>
</comment>
<dbReference type="EMBL" id="LLXV01000029">
    <property type="protein sequence ID" value="KRG50969.1"/>
    <property type="molecule type" value="Genomic_DNA"/>
</dbReference>
<dbReference type="InterPro" id="IPR051678">
    <property type="entry name" value="AGP_Transferase"/>
</dbReference>
<feature type="domain" description="Aminoglycoside phosphotransferase" evidence="12">
    <location>
        <begin position="32"/>
        <end position="248"/>
    </location>
</feature>
<dbReference type="PANTHER" id="PTHR21310">
    <property type="entry name" value="AMINOGLYCOSIDE PHOSPHOTRANSFERASE-RELATED-RELATED"/>
    <property type="match status" value="1"/>
</dbReference>
<evidence type="ECO:0000256" key="11">
    <source>
        <dbReference type="PIRSR" id="PIRSR000706-2"/>
    </source>
</evidence>
<dbReference type="Gene3D" id="3.90.1200.10">
    <property type="match status" value="1"/>
</dbReference>
<evidence type="ECO:0000256" key="10">
    <source>
        <dbReference type="PIRSR" id="PIRSR000706-1"/>
    </source>
</evidence>
<dbReference type="InterPro" id="IPR011009">
    <property type="entry name" value="Kinase-like_dom_sf"/>
</dbReference>
<evidence type="ECO:0000256" key="4">
    <source>
        <dbReference type="ARBA" id="ARBA00022679"/>
    </source>
</evidence>
<gene>
    <name evidence="13" type="ORF">ARC23_10570</name>
</gene>
<dbReference type="GO" id="GO:0005524">
    <property type="term" value="F:ATP binding"/>
    <property type="evidence" value="ECO:0007669"/>
    <property type="project" value="UniProtKB-KW"/>
</dbReference>
<dbReference type="GO" id="GO:0046872">
    <property type="term" value="F:metal ion binding"/>
    <property type="evidence" value="ECO:0007669"/>
    <property type="project" value="UniProtKB-KW"/>
</dbReference>
<dbReference type="GO" id="GO:0008910">
    <property type="term" value="F:kanamycin kinase activity"/>
    <property type="evidence" value="ECO:0007669"/>
    <property type="project" value="UniProtKB-EC"/>
</dbReference>
<feature type="binding site" evidence="11">
    <location>
        <position position="200"/>
    </location>
    <ligand>
        <name>Mg(2+)</name>
        <dbReference type="ChEBI" id="CHEBI:18420"/>
    </ligand>
</feature>
<evidence type="ECO:0000313" key="13">
    <source>
        <dbReference type="EMBL" id="KRG50969.1"/>
    </source>
</evidence>
<organism evidence="13 14">
    <name type="scientific">Stenotrophomonas beteli</name>
    <dbReference type="NCBI Taxonomy" id="3384461"/>
    <lineage>
        <taxon>Bacteria</taxon>
        <taxon>Pseudomonadati</taxon>
        <taxon>Pseudomonadota</taxon>
        <taxon>Gammaproteobacteria</taxon>
        <taxon>Lysobacterales</taxon>
        <taxon>Lysobacteraceae</taxon>
        <taxon>Stenotrophomonas</taxon>
        <taxon>Stenotrophomonas maltophilia group</taxon>
    </lineage>
</organism>
<comment type="similarity">
    <text evidence="1">Belongs to the aminoglycoside phosphotransferase family.</text>
</comment>
<keyword evidence="14" id="KW-1185">Reference proteome</keyword>
<keyword evidence="8" id="KW-0046">Antibiotic resistance</keyword>
<keyword evidence="4" id="KW-0808">Transferase</keyword>
<evidence type="ECO:0000313" key="14">
    <source>
        <dbReference type="Proteomes" id="UP000051757"/>
    </source>
</evidence>
<dbReference type="AlphaFoldDB" id="A0A0R0B2M0"/>
<evidence type="ECO:0000259" key="12">
    <source>
        <dbReference type="Pfam" id="PF01636"/>
    </source>
</evidence>
<dbReference type="NCBIfam" id="NF033068">
    <property type="entry name" value="APH_3p"/>
    <property type="match status" value="1"/>
</dbReference>
<sequence length="249" mass="27342">MQRNETDSAPSDMPLPKAWRQILADARIERQSIGASRAEVARVHRHGQADAFLKSEVIDAFSELGDEIARLRWLRAQGQPAPTVIADVKEAGRHWLLMSALPGRDLASSPELAPPRLVEVLADALRGLHALPVAACPFDQRIASRLQAAAARIEGGLVDAGDFDDERLGQSPQQVFAELHATRPEHEDRVVCHGDACLPNLMAANGRFSGFIDCGRLGVADRYQDLALAARSLVDNFEDTRWVAPFFQR</sequence>
<feature type="binding site" evidence="11">
    <location>
        <position position="213"/>
    </location>
    <ligand>
        <name>Mg(2+)</name>
        <dbReference type="ChEBI" id="CHEBI:18420"/>
    </ligand>
</feature>
<protein>
    <recommendedName>
        <fullName evidence="3">Aminoglycoside 3'-phosphotransferase</fullName>
        <ecNumber evidence="2">2.7.1.95</ecNumber>
    </recommendedName>
</protein>
<dbReference type="Gene3D" id="3.30.200.20">
    <property type="entry name" value="Phosphorylase Kinase, domain 1"/>
    <property type="match status" value="1"/>
</dbReference>
<keyword evidence="11" id="KW-0479">Metal-binding</keyword>
<dbReference type="PIRSF" id="PIRSF000706">
    <property type="entry name" value="Kanamycin_kin"/>
    <property type="match status" value="1"/>
</dbReference>
<feature type="active site" description="Proton acceptor" evidence="10">
    <location>
        <position position="195"/>
    </location>
</feature>
<reference evidence="13 14" key="1">
    <citation type="journal article" date="2016" name="Front. Microbiol.">
        <title>Genome Sequence of Type Strains of Genus Stenotrophomonas.</title>
        <authorList>
            <person name="Patil P.P."/>
            <person name="Midha S."/>
            <person name="Kumar S."/>
            <person name="Patil P.B."/>
        </authorList>
    </citation>
    <scope>NUCLEOTIDE SEQUENCE [LARGE SCALE GENOMIC DNA]</scope>
    <source>
        <strain evidence="13 14">LMG 978</strain>
    </source>
</reference>
<evidence type="ECO:0000256" key="3">
    <source>
        <dbReference type="ARBA" id="ARBA00017903"/>
    </source>
</evidence>
<evidence type="ECO:0000256" key="1">
    <source>
        <dbReference type="ARBA" id="ARBA00006219"/>
    </source>
</evidence>
<name>A0A0R0B2M0_9GAMM</name>
<accession>A0A0R0B2M0</accession>
<proteinExistence type="inferred from homology"/>
<evidence type="ECO:0000256" key="2">
    <source>
        <dbReference type="ARBA" id="ARBA00012193"/>
    </source>
</evidence>
<dbReference type="Pfam" id="PF01636">
    <property type="entry name" value="APH"/>
    <property type="match status" value="1"/>
</dbReference>
<dbReference type="PANTHER" id="PTHR21310:SF41">
    <property type="entry name" value="3'-PHOSPHOTRANSFERASE, PUTATIVE-RELATED"/>
    <property type="match status" value="1"/>
</dbReference>
<evidence type="ECO:0000256" key="7">
    <source>
        <dbReference type="ARBA" id="ARBA00022840"/>
    </source>
</evidence>
<dbReference type="SUPFAM" id="SSF56112">
    <property type="entry name" value="Protein kinase-like (PK-like)"/>
    <property type="match status" value="1"/>
</dbReference>
<dbReference type="CDD" id="cd05150">
    <property type="entry name" value="APH"/>
    <property type="match status" value="1"/>
</dbReference>
<evidence type="ECO:0000256" key="5">
    <source>
        <dbReference type="ARBA" id="ARBA00022741"/>
    </source>
</evidence>
<keyword evidence="5" id="KW-0547">Nucleotide-binding</keyword>
<evidence type="ECO:0000256" key="8">
    <source>
        <dbReference type="ARBA" id="ARBA00023251"/>
    </source>
</evidence>
<evidence type="ECO:0000256" key="6">
    <source>
        <dbReference type="ARBA" id="ARBA00022777"/>
    </source>
</evidence>
<dbReference type="InterPro" id="IPR002575">
    <property type="entry name" value="Aminoglycoside_PTrfase"/>
</dbReference>
<dbReference type="InterPro" id="IPR024165">
    <property type="entry name" value="Kan/Strep_kinase"/>
</dbReference>
<dbReference type="GO" id="GO:0046677">
    <property type="term" value="P:response to antibiotic"/>
    <property type="evidence" value="ECO:0007669"/>
    <property type="project" value="UniProtKB-KW"/>
</dbReference>
<keyword evidence="6" id="KW-0418">Kinase</keyword>